<proteinExistence type="predicted"/>
<evidence type="ECO:0000313" key="2">
    <source>
        <dbReference type="EMBL" id="GFO68100.1"/>
    </source>
</evidence>
<reference evidence="3" key="1">
    <citation type="submission" date="2020-06" db="EMBL/GenBank/DDBJ databases">
        <title>Draft genomic sequecing of Geomonas sp. Red745.</title>
        <authorList>
            <person name="Itoh H."/>
            <person name="Xu Z.X."/>
            <person name="Ushijima N."/>
            <person name="Masuda Y."/>
            <person name="Shiratori Y."/>
            <person name="Senoo K."/>
        </authorList>
    </citation>
    <scope>NUCLEOTIDE SEQUENCE [LARGE SCALE GENOMIC DNA]</scope>
    <source>
        <strain evidence="3">Red745</strain>
    </source>
</reference>
<keyword evidence="3" id="KW-1185">Reference proteome</keyword>
<organism evidence="2 3">
    <name type="scientific">Geomonas limicola</name>
    <dbReference type="NCBI Taxonomy" id="2740186"/>
    <lineage>
        <taxon>Bacteria</taxon>
        <taxon>Pseudomonadati</taxon>
        <taxon>Thermodesulfobacteriota</taxon>
        <taxon>Desulfuromonadia</taxon>
        <taxon>Geobacterales</taxon>
        <taxon>Geobacteraceae</taxon>
        <taxon>Geomonas</taxon>
    </lineage>
</organism>
<dbReference type="EMBL" id="BLXZ01000003">
    <property type="protein sequence ID" value="GFO68100.1"/>
    <property type="molecule type" value="Genomic_DNA"/>
</dbReference>
<dbReference type="RefSeq" id="WP_183360627.1">
    <property type="nucleotide sequence ID" value="NZ_BLXZ01000003.1"/>
</dbReference>
<evidence type="ECO:0000256" key="1">
    <source>
        <dbReference type="SAM" id="MobiDB-lite"/>
    </source>
</evidence>
<accession>A0A6V8N6X2</accession>
<feature type="compositionally biased region" description="Basic and acidic residues" evidence="1">
    <location>
        <begin position="241"/>
        <end position="251"/>
    </location>
</feature>
<comment type="caution">
    <text evidence="2">The sequence shown here is derived from an EMBL/GenBank/DDBJ whole genome shotgun (WGS) entry which is preliminary data.</text>
</comment>
<feature type="region of interest" description="Disordered" evidence="1">
    <location>
        <begin position="241"/>
        <end position="260"/>
    </location>
</feature>
<gene>
    <name evidence="2" type="ORF">GMLC_16790</name>
</gene>
<evidence type="ECO:0000313" key="3">
    <source>
        <dbReference type="Proteomes" id="UP000587586"/>
    </source>
</evidence>
<feature type="region of interest" description="Disordered" evidence="1">
    <location>
        <begin position="47"/>
        <end position="78"/>
    </location>
</feature>
<dbReference type="PROSITE" id="PS51257">
    <property type="entry name" value="PROKAR_LIPOPROTEIN"/>
    <property type="match status" value="1"/>
</dbReference>
<evidence type="ECO:0008006" key="4">
    <source>
        <dbReference type="Google" id="ProtNLM"/>
    </source>
</evidence>
<sequence>MFTRKACLFLVLLLIAACTPYLYGVPQESWDRMSEPERIQAMRTYEREQQEQRRAAEERARRQALEREQERARQAARERERQERIEALHQGRGAYGELIRVRLQGGRIRIGDRHHHYQPLTFTIADSETVKIPVADYQGRAVELTASYSGGALIIEGVRFEYERRWGKGLLYADTGTSGPLALQGVDVFVEVHDRSTRYERERPRFVIVREDVPVVIREREPAPQVVIVREKEAPRPPIVIEREKPRHEPPAPRQPPPVLAERAPRSVEVVLLSGELKVRGKNQPVEKAVLRLKEGETRELVAKAGAESGTLTLRYIGGELFIDASRGKGQGGSRFGFDKEWKTGKVYRLELKGNLHLEKGTVKVTAKE</sequence>
<name>A0A6V8N6X2_9BACT</name>
<dbReference type="Proteomes" id="UP000587586">
    <property type="component" value="Unassembled WGS sequence"/>
</dbReference>
<dbReference type="AlphaFoldDB" id="A0A6V8N6X2"/>
<protein>
    <recommendedName>
        <fullName evidence="4">Lipoprotein</fullName>
    </recommendedName>
</protein>